<dbReference type="EMBL" id="JARK01001455">
    <property type="protein sequence ID" value="EYB99844.1"/>
    <property type="molecule type" value="Genomic_DNA"/>
</dbReference>
<gene>
    <name evidence="1" type="primary">Acey_s0119.g800</name>
    <name evidence="1" type="ORF">Y032_0119g800</name>
</gene>
<accession>A0A016TB37</accession>
<proteinExistence type="predicted"/>
<comment type="caution">
    <text evidence="1">The sequence shown here is derived from an EMBL/GenBank/DDBJ whole genome shotgun (WGS) entry which is preliminary data.</text>
</comment>
<reference evidence="2" key="1">
    <citation type="journal article" date="2015" name="Nat. Genet.">
        <title>The genome and transcriptome of the zoonotic hookworm Ancylostoma ceylanicum identify infection-specific gene families.</title>
        <authorList>
            <person name="Schwarz E.M."/>
            <person name="Hu Y."/>
            <person name="Antoshechkin I."/>
            <person name="Miller M.M."/>
            <person name="Sternberg P.W."/>
            <person name="Aroian R.V."/>
        </authorList>
    </citation>
    <scope>NUCLEOTIDE SEQUENCE</scope>
    <source>
        <strain evidence="2">HY135</strain>
    </source>
</reference>
<dbReference type="AlphaFoldDB" id="A0A016TB37"/>
<evidence type="ECO:0000313" key="1">
    <source>
        <dbReference type="EMBL" id="EYB99844.1"/>
    </source>
</evidence>
<name>A0A016TB37_9BILA</name>
<sequence>MSELLAHSEPPRCADSSNVLEMSQMASEPVSHYGVCTSLLEPRRVHPTLLLYGQPAQLGANPAPAPGSRYFDPTKSSVFVTPAAFVVPSWNQHDEEIKSLLIAPTRQTRWVSAFNTRRSRR</sequence>
<dbReference type="Proteomes" id="UP000024635">
    <property type="component" value="Unassembled WGS sequence"/>
</dbReference>
<evidence type="ECO:0000313" key="2">
    <source>
        <dbReference type="Proteomes" id="UP000024635"/>
    </source>
</evidence>
<organism evidence="1 2">
    <name type="scientific">Ancylostoma ceylanicum</name>
    <dbReference type="NCBI Taxonomy" id="53326"/>
    <lineage>
        <taxon>Eukaryota</taxon>
        <taxon>Metazoa</taxon>
        <taxon>Ecdysozoa</taxon>
        <taxon>Nematoda</taxon>
        <taxon>Chromadorea</taxon>
        <taxon>Rhabditida</taxon>
        <taxon>Rhabditina</taxon>
        <taxon>Rhabditomorpha</taxon>
        <taxon>Strongyloidea</taxon>
        <taxon>Ancylostomatidae</taxon>
        <taxon>Ancylostomatinae</taxon>
        <taxon>Ancylostoma</taxon>
    </lineage>
</organism>
<keyword evidence="2" id="KW-1185">Reference proteome</keyword>
<protein>
    <submittedName>
        <fullName evidence="1">Uncharacterized protein</fullName>
    </submittedName>
</protein>